<dbReference type="GO" id="GO:0016758">
    <property type="term" value="F:hexosyltransferase activity"/>
    <property type="evidence" value="ECO:0007669"/>
    <property type="project" value="TreeGrafter"/>
</dbReference>
<protein>
    <submittedName>
        <fullName evidence="2">Glycosyltransferase</fullName>
    </submittedName>
</protein>
<accession>A0A7W2EKJ8</accession>
<feature type="domain" description="Glycosyltransferase subfamily 4-like N-terminal" evidence="1">
    <location>
        <begin position="35"/>
        <end position="202"/>
    </location>
</feature>
<dbReference type="PANTHER" id="PTHR45947">
    <property type="entry name" value="SULFOQUINOVOSYL TRANSFERASE SQD2"/>
    <property type="match status" value="1"/>
</dbReference>
<sequence>MKRNESGGGRVRSIAMVLRDPLPPTRADVLTLFGVELARHGLRSQLIGQAGQPGARQSWAAGAIYAHGHLRSRWASVLSPWWDVRGLWQALTGGPIDCIQVRDKIAVALLCRLIARVRGLPFVYWMSFPMVEGFEVRRDEIASRGRGLLWCAHAARAWLARRVFYGQVLPAADHVFVQSEAMADWLAGLGLARARMTSVPMGVDAALFNRDHIAPSTDPRLDGRRVLIYLGALSKSRNSAFLLDLVDLLRHDDPRILMVLAGDAPSDDERRWMRAQIADRGLAQYVLLTGWLPQREALAYAVRAEVGLSPIPRGRLFDVSSPTKLVEYLALGLPSVANDIPDQQLVMEQSGSGLCVAMELPAFRAGVLRLLADPELRARYAQRGPAYVRAHRTYAILGRQVAAAYARILAPAA</sequence>
<dbReference type="Proteomes" id="UP000566711">
    <property type="component" value="Unassembled WGS sequence"/>
</dbReference>
<proteinExistence type="predicted"/>
<evidence type="ECO:0000313" key="2">
    <source>
        <dbReference type="EMBL" id="MBA5607591.1"/>
    </source>
</evidence>
<dbReference type="EMBL" id="JACEZS010000019">
    <property type="protein sequence ID" value="MBA5607591.1"/>
    <property type="molecule type" value="Genomic_DNA"/>
</dbReference>
<dbReference type="InterPro" id="IPR028098">
    <property type="entry name" value="Glyco_trans_4-like_N"/>
</dbReference>
<dbReference type="Pfam" id="PF13692">
    <property type="entry name" value="Glyco_trans_1_4"/>
    <property type="match status" value="1"/>
</dbReference>
<organism evidence="2 3">
    <name type="scientific">Rugamonas fusca</name>
    <dbReference type="NCBI Taxonomy" id="2758568"/>
    <lineage>
        <taxon>Bacteria</taxon>
        <taxon>Pseudomonadati</taxon>
        <taxon>Pseudomonadota</taxon>
        <taxon>Betaproteobacteria</taxon>
        <taxon>Burkholderiales</taxon>
        <taxon>Oxalobacteraceae</taxon>
        <taxon>Telluria group</taxon>
        <taxon>Rugamonas</taxon>
    </lineage>
</organism>
<dbReference type="Gene3D" id="3.40.50.2000">
    <property type="entry name" value="Glycogen Phosphorylase B"/>
    <property type="match status" value="2"/>
</dbReference>
<evidence type="ECO:0000313" key="3">
    <source>
        <dbReference type="Proteomes" id="UP000566711"/>
    </source>
</evidence>
<gene>
    <name evidence="2" type="ORF">H3H36_19735</name>
</gene>
<dbReference type="AlphaFoldDB" id="A0A7W2EKJ8"/>
<dbReference type="PANTHER" id="PTHR45947:SF3">
    <property type="entry name" value="SULFOQUINOVOSYL TRANSFERASE SQD2"/>
    <property type="match status" value="1"/>
</dbReference>
<comment type="caution">
    <text evidence="2">The sequence shown here is derived from an EMBL/GenBank/DDBJ whole genome shotgun (WGS) entry which is preliminary data.</text>
</comment>
<keyword evidence="3" id="KW-1185">Reference proteome</keyword>
<dbReference type="Pfam" id="PF13579">
    <property type="entry name" value="Glyco_trans_4_4"/>
    <property type="match status" value="1"/>
</dbReference>
<dbReference type="InterPro" id="IPR050194">
    <property type="entry name" value="Glycosyltransferase_grp1"/>
</dbReference>
<dbReference type="RefSeq" id="WP_182219794.1">
    <property type="nucleotide sequence ID" value="NZ_JACEZS010000019.1"/>
</dbReference>
<dbReference type="SUPFAM" id="SSF53756">
    <property type="entry name" value="UDP-Glycosyltransferase/glycogen phosphorylase"/>
    <property type="match status" value="1"/>
</dbReference>
<keyword evidence="2" id="KW-0808">Transferase</keyword>
<name>A0A7W2EKJ8_9BURK</name>
<reference evidence="2 3" key="1">
    <citation type="submission" date="2020-07" db="EMBL/GenBank/DDBJ databases">
        <title>Novel species isolated from subtropical streams in China.</title>
        <authorList>
            <person name="Lu H."/>
        </authorList>
    </citation>
    <scope>NUCLEOTIDE SEQUENCE [LARGE SCALE GENOMIC DNA]</scope>
    <source>
        <strain evidence="2 3">FT3S</strain>
    </source>
</reference>
<evidence type="ECO:0000259" key="1">
    <source>
        <dbReference type="Pfam" id="PF13579"/>
    </source>
</evidence>